<dbReference type="InterPro" id="IPR001753">
    <property type="entry name" value="Enoyl-CoA_hydra/iso"/>
</dbReference>
<gene>
    <name evidence="4" type="ORF">B0I33_102211</name>
</gene>
<evidence type="ECO:0000256" key="1">
    <source>
        <dbReference type="ARBA" id="ARBA00005254"/>
    </source>
</evidence>
<evidence type="ECO:0000256" key="2">
    <source>
        <dbReference type="RuleBase" id="RU003707"/>
    </source>
</evidence>
<dbReference type="Gene3D" id="3.90.226.10">
    <property type="entry name" value="2-enoyl-CoA Hydratase, Chain A, domain 1"/>
    <property type="match status" value="1"/>
</dbReference>
<accession>A0A2T0M0F7</accession>
<protein>
    <submittedName>
        <fullName evidence="4">Short chain enoyl-CoA hydratase</fullName>
    </submittedName>
</protein>
<comment type="similarity">
    <text evidence="1 2">Belongs to the enoyl-CoA hydratase/isomerase family.</text>
</comment>
<dbReference type="SUPFAM" id="SSF52096">
    <property type="entry name" value="ClpP/crotonase"/>
    <property type="match status" value="1"/>
</dbReference>
<proteinExistence type="inferred from homology"/>
<dbReference type="GO" id="GO:0003824">
    <property type="term" value="F:catalytic activity"/>
    <property type="evidence" value="ECO:0007669"/>
    <property type="project" value="InterPro"/>
</dbReference>
<comment type="caution">
    <text evidence="4">The sequence shown here is derived from an EMBL/GenBank/DDBJ whole genome shotgun (WGS) entry which is preliminary data.</text>
</comment>
<dbReference type="EMBL" id="PVNH01000002">
    <property type="protein sequence ID" value="PRX50093.1"/>
    <property type="molecule type" value="Genomic_DNA"/>
</dbReference>
<organism evidence="4 5">
    <name type="scientific">Prauserella shujinwangii</name>
    <dbReference type="NCBI Taxonomy" id="1453103"/>
    <lineage>
        <taxon>Bacteria</taxon>
        <taxon>Bacillati</taxon>
        <taxon>Actinomycetota</taxon>
        <taxon>Actinomycetes</taxon>
        <taxon>Pseudonocardiales</taxon>
        <taxon>Pseudonocardiaceae</taxon>
        <taxon>Prauserella</taxon>
    </lineage>
</organism>
<dbReference type="CDD" id="cd06558">
    <property type="entry name" value="crotonase-like"/>
    <property type="match status" value="1"/>
</dbReference>
<name>A0A2T0M0F7_9PSEU</name>
<dbReference type="RefSeq" id="WP_106177211.1">
    <property type="nucleotide sequence ID" value="NZ_PVNH01000002.1"/>
</dbReference>
<feature type="region of interest" description="Disordered" evidence="3">
    <location>
        <begin position="254"/>
        <end position="273"/>
    </location>
</feature>
<dbReference type="AlphaFoldDB" id="A0A2T0M0F7"/>
<dbReference type="PANTHER" id="PTHR11941:SF54">
    <property type="entry name" value="ENOYL-COA HYDRATASE, MITOCHONDRIAL"/>
    <property type="match status" value="1"/>
</dbReference>
<dbReference type="InterPro" id="IPR018376">
    <property type="entry name" value="Enoyl-CoA_hyd/isom_CS"/>
</dbReference>
<evidence type="ECO:0000313" key="5">
    <source>
        <dbReference type="Proteomes" id="UP000238362"/>
    </source>
</evidence>
<dbReference type="OrthoDB" id="3473569at2"/>
<sequence>MTGETHVGDVLITEQPDVITAMINRPTVRNAINEDVIDGLWAALNLAVSRTAKVLVVRGAEGCFCSGADLTLLLRLRRRPPALSRFMTRLGDLLTAWENAPLATIAVVEGYAVAGGCELLLACDLAIASSTAKIGDRHVENALVPAAGGSVRLTRALSKARAHYLLLTGDLLSAQAAAEWGLVSHVAPPSHLHEHLGRIIDRLVTRSPDALAAIKDMMRYVSEHPLEVSLRLEREIFLAHSATPDVEQGLHKFHARKTSRPGISGSTGGLHRP</sequence>
<dbReference type="Pfam" id="PF00378">
    <property type="entry name" value="ECH_1"/>
    <property type="match status" value="1"/>
</dbReference>
<dbReference type="InterPro" id="IPR029045">
    <property type="entry name" value="ClpP/crotonase-like_dom_sf"/>
</dbReference>
<reference evidence="4 5" key="1">
    <citation type="submission" date="2018-03" db="EMBL/GenBank/DDBJ databases">
        <title>Genomic Encyclopedia of Type Strains, Phase III (KMG-III): the genomes of soil and plant-associated and newly described type strains.</title>
        <authorList>
            <person name="Whitman W."/>
        </authorList>
    </citation>
    <scope>NUCLEOTIDE SEQUENCE [LARGE SCALE GENOMIC DNA]</scope>
    <source>
        <strain evidence="4 5">CGMCC 4.7125</strain>
    </source>
</reference>
<evidence type="ECO:0000313" key="4">
    <source>
        <dbReference type="EMBL" id="PRX50093.1"/>
    </source>
</evidence>
<evidence type="ECO:0000256" key="3">
    <source>
        <dbReference type="SAM" id="MobiDB-lite"/>
    </source>
</evidence>
<dbReference type="PANTHER" id="PTHR11941">
    <property type="entry name" value="ENOYL-COA HYDRATASE-RELATED"/>
    <property type="match status" value="1"/>
</dbReference>
<dbReference type="GO" id="GO:0006635">
    <property type="term" value="P:fatty acid beta-oxidation"/>
    <property type="evidence" value="ECO:0007669"/>
    <property type="project" value="TreeGrafter"/>
</dbReference>
<dbReference type="Proteomes" id="UP000238362">
    <property type="component" value="Unassembled WGS sequence"/>
</dbReference>
<dbReference type="PROSITE" id="PS00166">
    <property type="entry name" value="ENOYL_COA_HYDRATASE"/>
    <property type="match status" value="1"/>
</dbReference>
<keyword evidence="5" id="KW-1185">Reference proteome</keyword>